<dbReference type="OrthoDB" id="6500128at2759"/>
<dbReference type="GO" id="GO:0000139">
    <property type="term" value="C:Golgi membrane"/>
    <property type="evidence" value="ECO:0007669"/>
    <property type="project" value="UniProtKB-SubCell"/>
</dbReference>
<comment type="similarity">
    <text evidence="29">Belongs to the ABC transporter superfamily. ABCB family. Heavy Metal importer (TC 3.A.1.210) subfamily.</text>
</comment>
<evidence type="ECO:0000256" key="4">
    <source>
        <dbReference type="ARBA" id="ARBA00004374"/>
    </source>
</evidence>
<dbReference type="STRING" id="244447.ENSCSEP00000016334"/>
<comment type="subcellular location">
    <subcellularLocation>
        <location evidence="8">Cell membrane</location>
        <topology evidence="8">Multi-pass membrane protein</topology>
    </subcellularLocation>
    <subcellularLocation>
        <location evidence="1">Early endosome membrane</location>
    </subcellularLocation>
    <subcellularLocation>
        <location evidence="6">Endoplasmic reticulum membrane</location>
        <topology evidence="6">Multi-pass membrane protein</topology>
    </subcellularLocation>
    <subcellularLocation>
        <location evidence="3">Endosome membrane</location>
        <topology evidence="3">Multi-pass membrane protein</topology>
    </subcellularLocation>
    <subcellularLocation>
        <location evidence="2">Endosome</location>
        <location evidence="2">Multivesicular body membrane</location>
    </subcellularLocation>
    <subcellularLocation>
        <location evidence="9">Golgi apparatus membrane</location>
        <topology evidence="9">Multi-pass membrane protein</topology>
    </subcellularLocation>
    <subcellularLocation>
        <location evidence="5">Late endosome membrane</location>
    </subcellularLocation>
    <subcellularLocation>
        <location evidence="10">Lysosome membrane</location>
    </subcellularLocation>
    <subcellularLocation>
        <location evidence="28">Melanosome membrane</location>
    </subcellularLocation>
    <subcellularLocation>
        <location evidence="4">Mitochondrion outer membrane</location>
        <topology evidence="4">Multi-pass membrane protein</topology>
    </subcellularLocation>
    <subcellularLocation>
        <location evidence="7">Secreted</location>
        <location evidence="7">Extracellular exosome</location>
    </subcellularLocation>
</comment>
<keyword evidence="16" id="KW-0547">Nucleotide-binding</keyword>
<dbReference type="GeneID" id="103389873"/>
<keyword evidence="24" id="KW-0496">Mitochondrion</keyword>
<dbReference type="InterPro" id="IPR032410">
    <property type="entry name" value="ABCB6_N"/>
</dbReference>
<evidence type="ECO:0000256" key="12">
    <source>
        <dbReference type="ARBA" id="ARBA00022448"/>
    </source>
</evidence>
<evidence type="ECO:0000256" key="25">
    <source>
        <dbReference type="ARBA" id="ARBA00023136"/>
    </source>
</evidence>
<dbReference type="GO" id="GO:0016887">
    <property type="term" value="F:ATP hydrolysis activity"/>
    <property type="evidence" value="ECO:0007669"/>
    <property type="project" value="InterPro"/>
</dbReference>
<reference evidence="45" key="2">
    <citation type="submission" date="2025-08" db="UniProtKB">
        <authorList>
            <consortium name="Ensembl"/>
        </authorList>
    </citation>
    <scope>IDENTIFICATION</scope>
</reference>
<keyword evidence="14" id="KW-0964">Secreted</keyword>
<dbReference type="GO" id="GO:0035675">
    <property type="term" value="P:neuromast hair cell development"/>
    <property type="evidence" value="ECO:0007669"/>
    <property type="project" value="Ensembl"/>
</dbReference>
<evidence type="ECO:0000256" key="33">
    <source>
        <dbReference type="ARBA" id="ARBA00047649"/>
    </source>
</evidence>
<dbReference type="AlphaFoldDB" id="A0A3P8VPY2"/>
<dbReference type="PROSITE" id="PS50893">
    <property type="entry name" value="ABC_TRANSPORTER_2"/>
    <property type="match status" value="1"/>
</dbReference>
<dbReference type="FunFam" id="3.40.50.300:FF:000186">
    <property type="entry name" value="ATP-binding cassette sub-family B member 7, mitochondrial"/>
    <property type="match status" value="1"/>
</dbReference>
<feature type="transmembrane region" description="Helical" evidence="42">
    <location>
        <begin position="381"/>
        <end position="404"/>
    </location>
</feature>
<dbReference type="GO" id="GO:0005765">
    <property type="term" value="C:lysosomal membrane"/>
    <property type="evidence" value="ECO:0007669"/>
    <property type="project" value="UniProtKB-SubCell"/>
</dbReference>
<dbReference type="PANTHER" id="PTHR24221">
    <property type="entry name" value="ATP-BINDING CASSETTE SUB-FAMILY B"/>
    <property type="match status" value="1"/>
</dbReference>
<evidence type="ECO:0000256" key="36">
    <source>
        <dbReference type="ARBA" id="ARBA00048309"/>
    </source>
</evidence>
<keyword evidence="13" id="KW-1003">Cell membrane</keyword>
<feature type="region of interest" description="Disordered" evidence="41">
    <location>
        <begin position="822"/>
        <end position="856"/>
    </location>
</feature>
<keyword evidence="17" id="KW-0967">Endosome</keyword>
<evidence type="ECO:0000256" key="31">
    <source>
        <dbReference type="ARBA" id="ARBA00024439"/>
    </source>
</evidence>
<dbReference type="InterPro" id="IPR036640">
    <property type="entry name" value="ABC1_TM_sf"/>
</dbReference>
<dbReference type="SUPFAM" id="SSF52540">
    <property type="entry name" value="P-loop containing nucleoside triphosphate hydrolases"/>
    <property type="match status" value="1"/>
</dbReference>
<keyword evidence="25 42" id="KW-0472">Membrane</keyword>
<dbReference type="GO" id="GO:0031901">
    <property type="term" value="C:early endosome membrane"/>
    <property type="evidence" value="ECO:0007669"/>
    <property type="project" value="UniProtKB-SubCell"/>
</dbReference>
<feature type="transmembrane region" description="Helical" evidence="42">
    <location>
        <begin position="27"/>
        <end position="50"/>
    </location>
</feature>
<evidence type="ECO:0000256" key="13">
    <source>
        <dbReference type="ARBA" id="ARBA00022475"/>
    </source>
</evidence>
<keyword evidence="20" id="KW-0067">ATP-binding</keyword>
<evidence type="ECO:0000256" key="35">
    <source>
        <dbReference type="ARBA" id="ARBA00047789"/>
    </source>
</evidence>
<keyword evidence="26" id="KW-1015">Disulfide bond</keyword>
<keyword evidence="12" id="KW-0813">Transport</keyword>
<evidence type="ECO:0000256" key="3">
    <source>
        <dbReference type="ARBA" id="ARBA00004337"/>
    </source>
</evidence>
<evidence type="ECO:0000256" key="16">
    <source>
        <dbReference type="ARBA" id="ARBA00022741"/>
    </source>
</evidence>
<dbReference type="PROSITE" id="PS50929">
    <property type="entry name" value="ABC_TM1F"/>
    <property type="match status" value="1"/>
</dbReference>
<dbReference type="RefSeq" id="XP_008323701.1">
    <property type="nucleotide sequence ID" value="XM_008325479.3"/>
</dbReference>
<keyword evidence="21" id="KW-1278">Translocase</keyword>
<feature type="transmembrane region" description="Helical" evidence="42">
    <location>
        <begin position="410"/>
        <end position="430"/>
    </location>
</feature>
<feature type="transmembrane region" description="Helical" evidence="42">
    <location>
        <begin position="183"/>
        <end position="200"/>
    </location>
</feature>
<evidence type="ECO:0000256" key="27">
    <source>
        <dbReference type="ARBA" id="ARBA00023228"/>
    </source>
</evidence>
<evidence type="ECO:0000256" key="9">
    <source>
        <dbReference type="ARBA" id="ARBA00004653"/>
    </source>
</evidence>
<dbReference type="InterPro" id="IPR003593">
    <property type="entry name" value="AAA+_ATPase"/>
</dbReference>
<dbReference type="GO" id="GO:0005741">
    <property type="term" value="C:mitochondrial outer membrane"/>
    <property type="evidence" value="ECO:0007669"/>
    <property type="project" value="UniProtKB-SubCell"/>
</dbReference>
<evidence type="ECO:0000256" key="17">
    <source>
        <dbReference type="ARBA" id="ARBA00022753"/>
    </source>
</evidence>
<sequence length="856" mass="96782">MVLVKSYCEANSSISKTWLDEGISPCFYFTLVPTILLSIAFFLGTIYCIGYQKYGTAMEPKFIPRSSLYRFQFSISVLLLAQFLGGLLWQIITAATATGIELPGYVVLYSCFSTLGWAWATVLLTVERHRVLVMDRTRGHSTFLLLFWALAFSAENLAFVSWYSPHWWWRLDSTEHKVQFSLWLIRYISTGLLFILGLRAPGLPRKPYMLLINEDERDVENSGQSLLGGRQQNQSTWQGFRKKVRLLMSYMWPKGNILLQMLVVFCVGLLGAERAINVFVPIYYKNIVDGLTDGSSWHTVATTVCVYVLLKFLQGGGAGASGFVSNMRSFMWIRVQQFTNRVVQVQLFAHLHALSLRWHLGRKTGDVLRSIDRGTSSINSLLSYIVFSIFPTIADIIISIIYFVTYFNAWFGLIVFVCMALYLTLTIIITEWRTKYRRDMNQQDNEARSKAVDSLLNFETVKYYNAENYEVGRFEDAILKYQESQWKTQASLALLNQTQNIIIASGLLSGSLLCAYFVTEGKFQVGDFVLFGTYIIQLCTPLNWFGTYYSMIQNSFIDMENMFSLFEEEEEVKDEVNAGNLVYRHGKVEFENVFFSYRDGKEILKDVSFTVLPGQTVALVGPSGSGKSTVIRLLFRFYNIQGGCISIDGQDISTVKQSSLRAHIGVVPQDTVLFNDDIRNNIRYGRISATDQEVEEAAIAADIHDRIMTFPEGYDTQVGERGLKLSGGEKQRVAIARTILKAPQIILLDEATSALDTQTERNIQASLNKVCVNRTTIVVAHRLSTIIGADQILVLNEGQIAERGRHDELLTKGGLYADMWMKQQQAQDTDSSSDTEAKDHTSEKLQPPSASAGHHH</sequence>
<dbReference type="InterPro" id="IPR027417">
    <property type="entry name" value="P-loop_NTPase"/>
</dbReference>
<dbReference type="InterPro" id="IPR011527">
    <property type="entry name" value="ABC1_TM_dom"/>
</dbReference>
<dbReference type="Pfam" id="PF16185">
    <property type="entry name" value="MTABC_N"/>
    <property type="match status" value="1"/>
</dbReference>
<dbReference type="GO" id="GO:0032475">
    <property type="term" value="P:otolith formation"/>
    <property type="evidence" value="ECO:0007669"/>
    <property type="project" value="Ensembl"/>
</dbReference>
<evidence type="ECO:0000259" key="43">
    <source>
        <dbReference type="PROSITE" id="PS50893"/>
    </source>
</evidence>
<dbReference type="FunFam" id="1.20.1560.10:FF:000022">
    <property type="entry name" value="ATP-binding cassette sub-family B member 6, mitochondrial"/>
    <property type="match status" value="1"/>
</dbReference>
<accession>A0A3P8VPY2</accession>
<reference evidence="45" key="3">
    <citation type="submission" date="2025-09" db="UniProtKB">
        <authorList>
            <consortium name="Ensembl"/>
        </authorList>
    </citation>
    <scope>IDENTIFICATION</scope>
</reference>
<dbReference type="SUPFAM" id="SSF90123">
    <property type="entry name" value="ABC transporter transmembrane region"/>
    <property type="match status" value="1"/>
</dbReference>
<dbReference type="GeneTree" id="ENSGT00940000156160"/>
<comment type="catalytic activity">
    <reaction evidence="33">
        <text>heme b(in) + ATP + H2O = heme b(out) + ADP + phosphate + H(+)</text>
        <dbReference type="Rhea" id="RHEA:19261"/>
        <dbReference type="ChEBI" id="CHEBI:15377"/>
        <dbReference type="ChEBI" id="CHEBI:15378"/>
        <dbReference type="ChEBI" id="CHEBI:30616"/>
        <dbReference type="ChEBI" id="CHEBI:43474"/>
        <dbReference type="ChEBI" id="CHEBI:60344"/>
        <dbReference type="ChEBI" id="CHEBI:456216"/>
        <dbReference type="EC" id="7.6.2.5"/>
    </reaction>
    <physiologicalReaction direction="left-to-right" evidence="33">
        <dbReference type="Rhea" id="RHEA:19262"/>
    </physiologicalReaction>
</comment>
<evidence type="ECO:0000256" key="11">
    <source>
        <dbReference type="ARBA" id="ARBA00011738"/>
    </source>
</evidence>
<evidence type="ECO:0000256" key="23">
    <source>
        <dbReference type="ARBA" id="ARBA00023034"/>
    </source>
</evidence>
<evidence type="ECO:0000259" key="44">
    <source>
        <dbReference type="PROSITE" id="PS50929"/>
    </source>
</evidence>
<evidence type="ECO:0000256" key="8">
    <source>
        <dbReference type="ARBA" id="ARBA00004651"/>
    </source>
</evidence>
<feature type="transmembrane region" description="Helical" evidence="42">
    <location>
        <begin position="144"/>
        <end position="163"/>
    </location>
</feature>
<evidence type="ECO:0000256" key="1">
    <source>
        <dbReference type="ARBA" id="ARBA00004146"/>
    </source>
</evidence>
<dbReference type="Gene3D" id="3.40.50.300">
    <property type="entry name" value="P-loop containing nucleotide triphosphate hydrolases"/>
    <property type="match status" value="1"/>
</dbReference>
<dbReference type="InterPro" id="IPR039421">
    <property type="entry name" value="Type_1_exporter"/>
</dbReference>
<evidence type="ECO:0000256" key="20">
    <source>
        <dbReference type="ARBA" id="ARBA00022840"/>
    </source>
</evidence>
<evidence type="ECO:0000256" key="37">
    <source>
        <dbReference type="ARBA" id="ARBA00048455"/>
    </source>
</evidence>
<dbReference type="GO" id="GO:0020037">
    <property type="term" value="F:heme binding"/>
    <property type="evidence" value="ECO:0007669"/>
    <property type="project" value="TreeGrafter"/>
</dbReference>
<dbReference type="GO" id="GO:0015439">
    <property type="term" value="F:ABC-type heme transporter activity"/>
    <property type="evidence" value="ECO:0007669"/>
    <property type="project" value="UniProtKB-EC"/>
</dbReference>
<dbReference type="EC" id="7.6.2.5" evidence="30"/>
<feature type="compositionally biased region" description="Low complexity" evidence="41">
    <location>
        <begin position="823"/>
        <end position="834"/>
    </location>
</feature>
<dbReference type="InterPro" id="IPR003439">
    <property type="entry name" value="ABC_transporter-like_ATP-bd"/>
</dbReference>
<evidence type="ECO:0000256" key="30">
    <source>
        <dbReference type="ARBA" id="ARBA00024385"/>
    </source>
</evidence>
<evidence type="ECO:0000256" key="26">
    <source>
        <dbReference type="ARBA" id="ARBA00023157"/>
    </source>
</evidence>
<evidence type="ECO:0000256" key="41">
    <source>
        <dbReference type="SAM" id="MobiDB-lite"/>
    </source>
</evidence>
<dbReference type="SMART" id="SM00382">
    <property type="entry name" value="AAA"/>
    <property type="match status" value="1"/>
</dbReference>
<evidence type="ECO:0000256" key="18">
    <source>
        <dbReference type="ARBA" id="ARBA00022787"/>
    </source>
</evidence>
<feature type="transmembrane region" description="Helical" evidence="42">
    <location>
        <begin position="104"/>
        <end position="124"/>
    </location>
</feature>
<evidence type="ECO:0000256" key="2">
    <source>
        <dbReference type="ARBA" id="ARBA00004333"/>
    </source>
</evidence>
<keyword evidence="46" id="KW-1185">Reference proteome</keyword>
<keyword evidence="22 42" id="KW-1133">Transmembrane helix</keyword>
<keyword evidence="27" id="KW-0458">Lysosome</keyword>
<dbReference type="GO" id="GO:0061072">
    <property type="term" value="P:iris morphogenesis"/>
    <property type="evidence" value="ECO:0007669"/>
    <property type="project" value="Ensembl"/>
</dbReference>
<evidence type="ECO:0000256" key="19">
    <source>
        <dbReference type="ARBA" id="ARBA00022824"/>
    </source>
</evidence>
<comment type="catalytic activity">
    <reaction evidence="40">
        <text>coproporphyrin I(in) + ATP + H2O = coproporphyrin I(out) + ADP + phosphate + H(+)</text>
        <dbReference type="Rhea" id="RHEA:66768"/>
        <dbReference type="ChEBI" id="CHEBI:15377"/>
        <dbReference type="ChEBI" id="CHEBI:15378"/>
        <dbReference type="ChEBI" id="CHEBI:30616"/>
        <dbReference type="ChEBI" id="CHEBI:43474"/>
        <dbReference type="ChEBI" id="CHEBI:167478"/>
        <dbReference type="ChEBI" id="CHEBI:456216"/>
    </reaction>
    <physiologicalReaction direction="left-to-right" evidence="40">
        <dbReference type="Rhea" id="RHEA:66769"/>
    </physiologicalReaction>
</comment>
<dbReference type="FunCoup" id="A0A3P8VPY2">
    <property type="interactions" value="993"/>
</dbReference>
<comment type="catalytic activity">
    <reaction evidence="35">
        <text>uroporphyrin I(in) + ATP + H2O = uroporphyrin I(out) + ADP + phosphate + H(+)</text>
        <dbReference type="Rhea" id="RHEA:66772"/>
        <dbReference type="ChEBI" id="CHEBI:15377"/>
        <dbReference type="ChEBI" id="CHEBI:15378"/>
        <dbReference type="ChEBI" id="CHEBI:30616"/>
        <dbReference type="ChEBI" id="CHEBI:43474"/>
        <dbReference type="ChEBI" id="CHEBI:167480"/>
        <dbReference type="ChEBI" id="CHEBI:456216"/>
    </reaction>
    <physiologicalReaction direction="left-to-right" evidence="35">
        <dbReference type="Rhea" id="RHEA:66773"/>
    </physiologicalReaction>
</comment>
<reference evidence="45 46" key="1">
    <citation type="journal article" date="2014" name="Nat. Genet.">
        <title>Whole-genome sequence of a flatfish provides insights into ZW sex chromosome evolution and adaptation to a benthic lifestyle.</title>
        <authorList>
            <person name="Chen S."/>
            <person name="Zhang G."/>
            <person name="Shao C."/>
            <person name="Huang Q."/>
            <person name="Liu G."/>
            <person name="Zhang P."/>
            <person name="Song W."/>
            <person name="An N."/>
            <person name="Chalopin D."/>
            <person name="Volff J.N."/>
            <person name="Hong Y."/>
            <person name="Li Q."/>
            <person name="Sha Z."/>
            <person name="Zhou H."/>
            <person name="Xie M."/>
            <person name="Yu Q."/>
            <person name="Liu Y."/>
            <person name="Xiang H."/>
            <person name="Wang N."/>
            <person name="Wu K."/>
            <person name="Yang C."/>
            <person name="Zhou Q."/>
            <person name="Liao X."/>
            <person name="Yang L."/>
            <person name="Hu Q."/>
            <person name="Zhang J."/>
            <person name="Meng L."/>
            <person name="Jin L."/>
            <person name="Tian Y."/>
            <person name="Lian J."/>
            <person name="Yang J."/>
            <person name="Miao G."/>
            <person name="Liu S."/>
            <person name="Liang Z."/>
            <person name="Yan F."/>
            <person name="Li Y."/>
            <person name="Sun B."/>
            <person name="Zhang H."/>
            <person name="Zhang J."/>
            <person name="Zhu Y."/>
            <person name="Du M."/>
            <person name="Zhao Y."/>
            <person name="Schartl M."/>
            <person name="Tang Q."/>
            <person name="Wang J."/>
        </authorList>
    </citation>
    <scope>NUCLEOTIDE SEQUENCE</scope>
</reference>
<comment type="catalytic activity">
    <reaction evidence="39">
        <text>coproporphyrin III(in) + ATP + H2O = coproporphyrin III(out) + ADP + phosphate + H(+)</text>
        <dbReference type="Rhea" id="RHEA:66664"/>
        <dbReference type="ChEBI" id="CHEBI:15377"/>
        <dbReference type="ChEBI" id="CHEBI:15378"/>
        <dbReference type="ChEBI" id="CHEBI:30616"/>
        <dbReference type="ChEBI" id="CHEBI:43474"/>
        <dbReference type="ChEBI" id="CHEBI:131725"/>
        <dbReference type="ChEBI" id="CHEBI:456216"/>
    </reaction>
    <physiologicalReaction direction="left-to-right" evidence="39">
        <dbReference type="Rhea" id="RHEA:66665"/>
    </physiologicalReaction>
</comment>
<organism evidence="45 46">
    <name type="scientific">Cynoglossus semilaevis</name>
    <name type="common">Tongue sole</name>
    <dbReference type="NCBI Taxonomy" id="244447"/>
    <lineage>
        <taxon>Eukaryota</taxon>
        <taxon>Metazoa</taxon>
        <taxon>Chordata</taxon>
        <taxon>Craniata</taxon>
        <taxon>Vertebrata</taxon>
        <taxon>Euteleostomi</taxon>
        <taxon>Actinopterygii</taxon>
        <taxon>Neopterygii</taxon>
        <taxon>Teleostei</taxon>
        <taxon>Neoteleostei</taxon>
        <taxon>Acanthomorphata</taxon>
        <taxon>Carangaria</taxon>
        <taxon>Pleuronectiformes</taxon>
        <taxon>Pleuronectoidei</taxon>
        <taxon>Cynoglossidae</taxon>
        <taxon>Cynoglossinae</taxon>
        <taxon>Cynoglossus</taxon>
    </lineage>
</organism>
<dbReference type="GO" id="GO:0005789">
    <property type="term" value="C:endoplasmic reticulum membrane"/>
    <property type="evidence" value="ECO:0007669"/>
    <property type="project" value="UniProtKB-SubCell"/>
</dbReference>
<keyword evidence="15 42" id="KW-0812">Transmembrane</keyword>
<evidence type="ECO:0000256" key="10">
    <source>
        <dbReference type="ARBA" id="ARBA00004656"/>
    </source>
</evidence>
<dbReference type="Proteomes" id="UP000265120">
    <property type="component" value="Chromosome 14"/>
</dbReference>
<dbReference type="InterPro" id="IPR017871">
    <property type="entry name" value="ABC_transporter-like_CS"/>
</dbReference>
<feature type="domain" description="ABC transmembrane type-1" evidence="44">
    <location>
        <begin position="264"/>
        <end position="554"/>
    </location>
</feature>
<dbReference type="GO" id="GO:0033162">
    <property type="term" value="C:melanosome membrane"/>
    <property type="evidence" value="ECO:0007669"/>
    <property type="project" value="UniProtKB-SubCell"/>
</dbReference>
<dbReference type="GO" id="GO:0005886">
    <property type="term" value="C:plasma membrane"/>
    <property type="evidence" value="ECO:0007669"/>
    <property type="project" value="UniProtKB-SubCell"/>
</dbReference>
<feature type="transmembrane region" description="Helical" evidence="42">
    <location>
        <begin position="531"/>
        <end position="552"/>
    </location>
</feature>
<evidence type="ECO:0000256" key="28">
    <source>
        <dbReference type="ARBA" id="ARBA00024320"/>
    </source>
</evidence>
<feature type="transmembrane region" description="Helical" evidence="42">
    <location>
        <begin position="300"/>
        <end position="324"/>
    </location>
</feature>
<dbReference type="CDD" id="cd18581">
    <property type="entry name" value="ABC_6TM_ABCB6"/>
    <property type="match status" value="1"/>
</dbReference>
<dbReference type="InParanoid" id="A0A3P8VPY2"/>
<evidence type="ECO:0000256" key="38">
    <source>
        <dbReference type="ARBA" id="ARBA00048510"/>
    </source>
</evidence>
<evidence type="ECO:0000256" key="42">
    <source>
        <dbReference type="SAM" id="Phobius"/>
    </source>
</evidence>
<comment type="subunit">
    <text evidence="11">Homodimer.</text>
</comment>
<comment type="catalytic activity">
    <reaction evidence="34">
        <text>coproporphyrinogen III(in) + ATP + H2O = coproporphyrinogen III(out) + ADP + phosphate + H(+)</text>
        <dbReference type="Rhea" id="RHEA:66680"/>
        <dbReference type="ChEBI" id="CHEBI:15377"/>
        <dbReference type="ChEBI" id="CHEBI:15378"/>
        <dbReference type="ChEBI" id="CHEBI:30616"/>
        <dbReference type="ChEBI" id="CHEBI:43474"/>
        <dbReference type="ChEBI" id="CHEBI:57309"/>
        <dbReference type="ChEBI" id="CHEBI:456216"/>
    </reaction>
    <physiologicalReaction direction="left-to-right" evidence="34">
        <dbReference type="Rhea" id="RHEA:66681"/>
    </physiologicalReaction>
</comment>
<evidence type="ECO:0000256" key="21">
    <source>
        <dbReference type="ARBA" id="ARBA00022967"/>
    </source>
</evidence>
<evidence type="ECO:0000313" key="45">
    <source>
        <dbReference type="Ensembl" id="ENSCSEP00000016334.1"/>
    </source>
</evidence>
<evidence type="ECO:0000256" key="15">
    <source>
        <dbReference type="ARBA" id="ARBA00022692"/>
    </source>
</evidence>
<dbReference type="GO" id="GO:0032585">
    <property type="term" value="C:multivesicular body membrane"/>
    <property type="evidence" value="ECO:0007669"/>
    <property type="project" value="UniProtKB-SubCell"/>
</dbReference>
<evidence type="ECO:0000256" key="32">
    <source>
        <dbReference type="ARBA" id="ARBA00031413"/>
    </source>
</evidence>
<dbReference type="Ensembl" id="ENSCSET00000016542.1">
    <property type="protein sequence ID" value="ENSCSEP00000016334.1"/>
    <property type="gene ID" value="ENSCSEG00000010487.1"/>
</dbReference>
<feature type="transmembrane region" description="Helical" evidence="42">
    <location>
        <begin position="257"/>
        <end position="280"/>
    </location>
</feature>
<dbReference type="Gene3D" id="1.20.1560.10">
    <property type="entry name" value="ABC transporter type 1, transmembrane domain"/>
    <property type="match status" value="1"/>
</dbReference>
<evidence type="ECO:0000313" key="46">
    <source>
        <dbReference type="Proteomes" id="UP000265120"/>
    </source>
</evidence>
<dbReference type="CTD" id="564067"/>
<comment type="catalytic activity">
    <reaction evidence="38">
        <text>uroporphyrin III(in) + ATP + H2O = uroporphyrin III(out) + ADP + phosphate + H(+)</text>
        <dbReference type="Rhea" id="RHEA:66776"/>
        <dbReference type="ChEBI" id="CHEBI:15377"/>
        <dbReference type="ChEBI" id="CHEBI:15378"/>
        <dbReference type="ChEBI" id="CHEBI:30616"/>
        <dbReference type="ChEBI" id="CHEBI:43474"/>
        <dbReference type="ChEBI" id="CHEBI:167479"/>
        <dbReference type="ChEBI" id="CHEBI:456216"/>
    </reaction>
    <physiologicalReaction direction="left-to-right" evidence="38">
        <dbReference type="Rhea" id="RHEA:66777"/>
    </physiologicalReaction>
</comment>
<dbReference type="GO" id="GO:0005524">
    <property type="term" value="F:ATP binding"/>
    <property type="evidence" value="ECO:0007669"/>
    <property type="project" value="UniProtKB-KW"/>
</dbReference>
<proteinExistence type="inferred from homology"/>
<feature type="transmembrane region" description="Helical" evidence="42">
    <location>
        <begin position="71"/>
        <end position="92"/>
    </location>
</feature>
<dbReference type="GO" id="GO:0097325">
    <property type="term" value="P:melanocyte proliferation"/>
    <property type="evidence" value="ECO:0007669"/>
    <property type="project" value="Ensembl"/>
</dbReference>
<protein>
    <recommendedName>
        <fullName evidence="31">ATP-binding cassette sub-family B member 6</fullName>
        <ecNumber evidence="30">7.6.2.5</ecNumber>
    </recommendedName>
    <alternativeName>
        <fullName evidence="32">ABC-type heme transporter ABCB6</fullName>
    </alternativeName>
</protein>
<evidence type="ECO:0000256" key="5">
    <source>
        <dbReference type="ARBA" id="ARBA00004414"/>
    </source>
</evidence>
<comment type="catalytic activity">
    <reaction evidence="37">
        <text>pheophorbide a(in) + ATP + H2O = pheophorbide a(out) + ADP + phosphate + H(+)</text>
        <dbReference type="Rhea" id="RHEA:61360"/>
        <dbReference type="ChEBI" id="CHEBI:15377"/>
        <dbReference type="ChEBI" id="CHEBI:15378"/>
        <dbReference type="ChEBI" id="CHEBI:30616"/>
        <dbReference type="ChEBI" id="CHEBI:43474"/>
        <dbReference type="ChEBI" id="CHEBI:58687"/>
        <dbReference type="ChEBI" id="CHEBI:456216"/>
    </reaction>
    <physiologicalReaction direction="left-to-right" evidence="37">
        <dbReference type="Rhea" id="RHEA:61361"/>
    </physiologicalReaction>
</comment>
<dbReference type="Pfam" id="PF00005">
    <property type="entry name" value="ABC_tran"/>
    <property type="match status" value="1"/>
</dbReference>
<evidence type="ECO:0000256" key="24">
    <source>
        <dbReference type="ARBA" id="ARBA00023128"/>
    </source>
</evidence>
<evidence type="ECO:0000256" key="7">
    <source>
        <dbReference type="ARBA" id="ARBA00004550"/>
    </source>
</evidence>
<name>A0A3P8VPY2_CYNSE</name>
<dbReference type="CDD" id="cd03253">
    <property type="entry name" value="ABCC_ATM1_transporter"/>
    <property type="match status" value="1"/>
</dbReference>
<evidence type="ECO:0000256" key="40">
    <source>
        <dbReference type="ARBA" id="ARBA00049398"/>
    </source>
</evidence>
<evidence type="ECO:0000256" key="39">
    <source>
        <dbReference type="ARBA" id="ARBA00048636"/>
    </source>
</evidence>
<dbReference type="PANTHER" id="PTHR24221:SF654">
    <property type="entry name" value="ATP-BINDING CASSETTE SUB-FAMILY B MEMBER 6"/>
    <property type="match status" value="1"/>
</dbReference>
<evidence type="ECO:0000256" key="14">
    <source>
        <dbReference type="ARBA" id="ARBA00022525"/>
    </source>
</evidence>
<evidence type="ECO:0000256" key="34">
    <source>
        <dbReference type="ARBA" id="ARBA00047753"/>
    </source>
</evidence>
<feature type="transmembrane region" description="Helical" evidence="42">
    <location>
        <begin position="501"/>
        <end position="519"/>
    </location>
</feature>
<dbReference type="Pfam" id="PF00664">
    <property type="entry name" value="ABC_membrane"/>
    <property type="match status" value="1"/>
</dbReference>
<dbReference type="PROSITE" id="PS00211">
    <property type="entry name" value="ABC_TRANSPORTER_1"/>
    <property type="match status" value="1"/>
</dbReference>
<evidence type="ECO:0000256" key="6">
    <source>
        <dbReference type="ARBA" id="ARBA00004477"/>
    </source>
</evidence>
<comment type="catalytic activity">
    <reaction evidence="36">
        <text>protoporphyrin IX(in) + ATP + H2O = protoporphyrin IX(out) + ADP + phosphate + H(+)</text>
        <dbReference type="Rhea" id="RHEA:61336"/>
        <dbReference type="ChEBI" id="CHEBI:15377"/>
        <dbReference type="ChEBI" id="CHEBI:15378"/>
        <dbReference type="ChEBI" id="CHEBI:30616"/>
        <dbReference type="ChEBI" id="CHEBI:43474"/>
        <dbReference type="ChEBI" id="CHEBI:57306"/>
        <dbReference type="ChEBI" id="CHEBI:456216"/>
    </reaction>
    <physiologicalReaction direction="left-to-right" evidence="36">
        <dbReference type="Rhea" id="RHEA:61337"/>
    </physiologicalReaction>
</comment>
<keyword evidence="23" id="KW-0333">Golgi apparatus</keyword>
<dbReference type="GO" id="GO:0005576">
    <property type="term" value="C:extracellular region"/>
    <property type="evidence" value="ECO:0007669"/>
    <property type="project" value="UniProtKB-SubCell"/>
</dbReference>
<dbReference type="OMA" id="YYGAEHY"/>
<evidence type="ECO:0000256" key="22">
    <source>
        <dbReference type="ARBA" id="ARBA00022989"/>
    </source>
</evidence>
<evidence type="ECO:0000256" key="29">
    <source>
        <dbReference type="ARBA" id="ARBA00024363"/>
    </source>
</evidence>
<keyword evidence="19" id="KW-0256">Endoplasmic reticulum</keyword>
<dbReference type="KEGG" id="csem:103389873"/>
<keyword evidence="18" id="KW-1000">Mitochondrion outer membrane</keyword>
<feature type="domain" description="ABC transporter" evidence="43">
    <location>
        <begin position="588"/>
        <end position="822"/>
    </location>
</feature>